<name>A0A175RTS8_9HYPH</name>
<dbReference type="PATRIC" id="fig|401562.4.peg.873"/>
<keyword evidence="6" id="KW-1185">Reference proteome</keyword>
<dbReference type="SUPFAM" id="SSF46785">
    <property type="entry name" value="Winged helix' DNA-binding domain"/>
    <property type="match status" value="1"/>
</dbReference>
<accession>A0A175RTS8</accession>
<reference evidence="5 6" key="1">
    <citation type="journal article" date="2016" name="Front. Microbiol.">
        <title>Genomic Resource of Rice Seed Associated Bacteria.</title>
        <authorList>
            <person name="Midha S."/>
            <person name="Bansal K."/>
            <person name="Sharma S."/>
            <person name="Kumar N."/>
            <person name="Patil P.P."/>
            <person name="Chaudhry V."/>
            <person name="Patil P.B."/>
        </authorList>
    </citation>
    <scope>NUCLEOTIDE SEQUENCE [LARGE SCALE GENOMIC DNA]</scope>
    <source>
        <strain evidence="5 6">NS365</strain>
    </source>
</reference>
<feature type="domain" description="HTH marR-type" evidence="4">
    <location>
        <begin position="17"/>
        <end position="148"/>
    </location>
</feature>
<dbReference type="EMBL" id="LDQA01000015">
    <property type="protein sequence ID" value="KTR06708.1"/>
    <property type="molecule type" value="Genomic_DNA"/>
</dbReference>
<dbReference type="Pfam" id="PF12802">
    <property type="entry name" value="MarR_2"/>
    <property type="match status" value="1"/>
</dbReference>
<dbReference type="Gene3D" id="1.10.10.10">
    <property type="entry name" value="Winged helix-like DNA-binding domain superfamily/Winged helix DNA-binding domain"/>
    <property type="match status" value="1"/>
</dbReference>
<dbReference type="PANTHER" id="PTHR33164:SF64">
    <property type="entry name" value="TRANSCRIPTIONAL REGULATOR SLYA"/>
    <property type="match status" value="1"/>
</dbReference>
<evidence type="ECO:0000313" key="6">
    <source>
        <dbReference type="Proteomes" id="UP000078529"/>
    </source>
</evidence>
<gene>
    <name evidence="5" type="ORF">NS365_06110</name>
</gene>
<dbReference type="InterPro" id="IPR036388">
    <property type="entry name" value="WH-like_DNA-bd_sf"/>
</dbReference>
<evidence type="ECO:0000256" key="2">
    <source>
        <dbReference type="ARBA" id="ARBA00023125"/>
    </source>
</evidence>
<protein>
    <recommendedName>
        <fullName evidence="4">HTH marR-type domain-containing protein</fullName>
    </recommendedName>
</protein>
<dbReference type="AlphaFoldDB" id="A0A175RTS8"/>
<dbReference type="InterPro" id="IPR036390">
    <property type="entry name" value="WH_DNA-bd_sf"/>
</dbReference>
<dbReference type="PROSITE" id="PS01117">
    <property type="entry name" value="HTH_MARR_1"/>
    <property type="match status" value="1"/>
</dbReference>
<dbReference type="PROSITE" id="PS50995">
    <property type="entry name" value="HTH_MARR_2"/>
    <property type="match status" value="1"/>
</dbReference>
<evidence type="ECO:0000256" key="1">
    <source>
        <dbReference type="ARBA" id="ARBA00023015"/>
    </source>
</evidence>
<keyword evidence="1" id="KW-0805">Transcription regulation</keyword>
<evidence type="ECO:0000259" key="4">
    <source>
        <dbReference type="PROSITE" id="PS50995"/>
    </source>
</evidence>
<sequence length="158" mass="17571">MRDMEQADLQLAPADLKAAFAETLVKTARKLRTRFNARVVARGLTYPRARALAALSRQPMTQRELAEDLELEGPTVVRLLDGMEQQGLVRRTPVPGDRRLKRIELTAHGAETAAVVSGISHELRDLILRHVPEADMQTALKVLHLVSDAIERDRTHGG</sequence>
<evidence type="ECO:0000313" key="5">
    <source>
        <dbReference type="EMBL" id="KTR06708.1"/>
    </source>
</evidence>
<comment type="caution">
    <text evidence="5">The sequence shown here is derived from an EMBL/GenBank/DDBJ whole genome shotgun (WGS) entry which is preliminary data.</text>
</comment>
<dbReference type="InterPro" id="IPR000835">
    <property type="entry name" value="HTH_MarR-typ"/>
</dbReference>
<keyword evidence="2" id="KW-0238">DNA-binding</keyword>
<evidence type="ECO:0000256" key="3">
    <source>
        <dbReference type="ARBA" id="ARBA00023163"/>
    </source>
</evidence>
<dbReference type="PANTHER" id="PTHR33164">
    <property type="entry name" value="TRANSCRIPTIONAL REGULATOR, MARR FAMILY"/>
    <property type="match status" value="1"/>
</dbReference>
<dbReference type="InterPro" id="IPR023187">
    <property type="entry name" value="Tscrpt_reg_MarR-type_CS"/>
</dbReference>
<dbReference type="Proteomes" id="UP000078529">
    <property type="component" value="Unassembled WGS sequence"/>
</dbReference>
<dbReference type="GO" id="GO:0003677">
    <property type="term" value="F:DNA binding"/>
    <property type="evidence" value="ECO:0007669"/>
    <property type="project" value="UniProtKB-KW"/>
</dbReference>
<dbReference type="SMART" id="SM00347">
    <property type="entry name" value="HTH_MARR"/>
    <property type="match status" value="1"/>
</dbReference>
<dbReference type="GO" id="GO:0006950">
    <property type="term" value="P:response to stress"/>
    <property type="evidence" value="ECO:0007669"/>
    <property type="project" value="TreeGrafter"/>
</dbReference>
<dbReference type="PRINTS" id="PR00598">
    <property type="entry name" value="HTHMARR"/>
</dbReference>
<dbReference type="InterPro" id="IPR039422">
    <property type="entry name" value="MarR/SlyA-like"/>
</dbReference>
<proteinExistence type="predicted"/>
<keyword evidence="3" id="KW-0804">Transcription</keyword>
<organism evidence="5 6">
    <name type="scientific">Aureimonas ureilytica</name>
    <dbReference type="NCBI Taxonomy" id="401562"/>
    <lineage>
        <taxon>Bacteria</taxon>
        <taxon>Pseudomonadati</taxon>
        <taxon>Pseudomonadota</taxon>
        <taxon>Alphaproteobacteria</taxon>
        <taxon>Hyphomicrobiales</taxon>
        <taxon>Aurantimonadaceae</taxon>
        <taxon>Aureimonas</taxon>
    </lineage>
</organism>
<dbReference type="GO" id="GO:0003700">
    <property type="term" value="F:DNA-binding transcription factor activity"/>
    <property type="evidence" value="ECO:0007669"/>
    <property type="project" value="InterPro"/>
</dbReference>